<dbReference type="eggNOG" id="KOG1129">
    <property type="taxonomic scope" value="Eukaryota"/>
</dbReference>
<evidence type="ECO:0000313" key="2">
    <source>
        <dbReference type="Proteomes" id="UP000014500"/>
    </source>
</evidence>
<dbReference type="HOGENOM" id="CLU_2187190_0_0_1"/>
<dbReference type="GO" id="GO:1905515">
    <property type="term" value="P:non-motile cilium assembly"/>
    <property type="evidence" value="ECO:0007669"/>
    <property type="project" value="InterPro"/>
</dbReference>
<accession>T1IGX0</accession>
<dbReference type="CDD" id="cd21341">
    <property type="entry name" value="TTC8_N"/>
    <property type="match status" value="1"/>
</dbReference>
<dbReference type="GO" id="GO:0036064">
    <property type="term" value="C:ciliary basal body"/>
    <property type="evidence" value="ECO:0007669"/>
    <property type="project" value="TreeGrafter"/>
</dbReference>
<dbReference type="EnsemblMetazoa" id="SMAR000073-RA">
    <property type="protein sequence ID" value="SMAR000073-PA"/>
    <property type="gene ID" value="SMAR000073"/>
</dbReference>
<keyword evidence="2" id="KW-1185">Reference proteome</keyword>
<dbReference type="GO" id="GO:0034464">
    <property type="term" value="C:BBSome"/>
    <property type="evidence" value="ECO:0007669"/>
    <property type="project" value="InterPro"/>
</dbReference>
<reference evidence="2" key="1">
    <citation type="submission" date="2011-05" db="EMBL/GenBank/DDBJ databases">
        <authorList>
            <person name="Richards S.R."/>
            <person name="Qu J."/>
            <person name="Jiang H."/>
            <person name="Jhangiani S.N."/>
            <person name="Agravi P."/>
            <person name="Goodspeed R."/>
            <person name="Gross S."/>
            <person name="Mandapat C."/>
            <person name="Jackson L."/>
            <person name="Mathew T."/>
            <person name="Pu L."/>
            <person name="Thornton R."/>
            <person name="Saada N."/>
            <person name="Wilczek-Boney K.B."/>
            <person name="Lee S."/>
            <person name="Kovar C."/>
            <person name="Wu Y."/>
            <person name="Scherer S.E."/>
            <person name="Worley K.C."/>
            <person name="Muzny D.M."/>
            <person name="Gibbs R."/>
        </authorList>
    </citation>
    <scope>NUCLEOTIDE SEQUENCE</scope>
    <source>
        <strain evidence="2">Brora</strain>
    </source>
</reference>
<evidence type="ECO:0008006" key="3">
    <source>
        <dbReference type="Google" id="ProtNLM"/>
    </source>
</evidence>
<dbReference type="PANTHER" id="PTHR44177">
    <property type="entry name" value="TETRATRICOPEPTIDE REPEAT PROTEIN 8"/>
    <property type="match status" value="1"/>
</dbReference>
<reference evidence="1" key="2">
    <citation type="submission" date="2015-02" db="UniProtKB">
        <authorList>
            <consortium name="EnsemblMetazoa"/>
        </authorList>
    </citation>
    <scope>IDENTIFICATION</scope>
</reference>
<dbReference type="AlphaFoldDB" id="T1IGX0"/>
<organism evidence="1 2">
    <name type="scientific">Strigamia maritima</name>
    <name type="common">European centipede</name>
    <name type="synonym">Geophilus maritimus</name>
    <dbReference type="NCBI Taxonomy" id="126957"/>
    <lineage>
        <taxon>Eukaryota</taxon>
        <taxon>Metazoa</taxon>
        <taxon>Ecdysozoa</taxon>
        <taxon>Arthropoda</taxon>
        <taxon>Myriapoda</taxon>
        <taxon>Chilopoda</taxon>
        <taxon>Pleurostigmophora</taxon>
        <taxon>Geophilomorpha</taxon>
        <taxon>Linotaeniidae</taxon>
        <taxon>Strigamia</taxon>
    </lineage>
</organism>
<sequence length="109" mass="12345">MELDPLYKALSLFRRRKFQECSNLCTEILQNNAFDQAAWSLKTRALTELVYVDDIEADEESIADCVMDENSIAQIARPGTSLRTPGTSHGGPTQVMRCLKNTFKKFNNL</sequence>
<dbReference type="OMA" id="RIYYFWV"/>
<protein>
    <recommendedName>
        <fullName evidence="3">Tetratricopeptide repeat protein 8</fullName>
    </recommendedName>
</protein>
<dbReference type="Proteomes" id="UP000014500">
    <property type="component" value="Unassembled WGS sequence"/>
</dbReference>
<name>T1IGX0_STRMM</name>
<dbReference type="STRING" id="126957.T1IGX0"/>
<dbReference type="GO" id="GO:0097730">
    <property type="term" value="C:non-motile cilium"/>
    <property type="evidence" value="ECO:0007669"/>
    <property type="project" value="TreeGrafter"/>
</dbReference>
<dbReference type="EMBL" id="JH429640">
    <property type="status" value="NOT_ANNOTATED_CDS"/>
    <property type="molecule type" value="Genomic_DNA"/>
</dbReference>
<dbReference type="PANTHER" id="PTHR44177:SF1">
    <property type="entry name" value="TETRATRICOPEPTIDE REPEAT PROTEIN 8"/>
    <property type="match status" value="1"/>
</dbReference>
<dbReference type="InterPro" id="IPR028796">
    <property type="entry name" value="BBS8"/>
</dbReference>
<proteinExistence type="predicted"/>
<evidence type="ECO:0000313" key="1">
    <source>
        <dbReference type="EnsemblMetazoa" id="SMAR000073-PA"/>
    </source>
</evidence>
<dbReference type="PhylomeDB" id="T1IGX0"/>